<protein>
    <submittedName>
        <fullName evidence="6">Oxygen-dependent choline dehydrogenase</fullName>
    </submittedName>
</protein>
<evidence type="ECO:0000313" key="6">
    <source>
        <dbReference type="EMBL" id="OXA43055.1"/>
    </source>
</evidence>
<dbReference type="STRING" id="158441.A0A226DBY5"/>
<evidence type="ECO:0000256" key="4">
    <source>
        <dbReference type="ARBA" id="ARBA00022827"/>
    </source>
</evidence>
<evidence type="ECO:0000256" key="3">
    <source>
        <dbReference type="ARBA" id="ARBA00022630"/>
    </source>
</evidence>
<comment type="caution">
    <text evidence="6">The sequence shown here is derived from an EMBL/GenBank/DDBJ whole genome shotgun (WGS) entry which is preliminary data.</text>
</comment>
<evidence type="ECO:0000259" key="5">
    <source>
        <dbReference type="PROSITE" id="PS00624"/>
    </source>
</evidence>
<dbReference type="InterPro" id="IPR012132">
    <property type="entry name" value="GMC_OxRdtase"/>
</dbReference>
<evidence type="ECO:0000256" key="1">
    <source>
        <dbReference type="ARBA" id="ARBA00001974"/>
    </source>
</evidence>
<dbReference type="EMBL" id="LNIX01000023">
    <property type="protein sequence ID" value="OXA43055.1"/>
    <property type="molecule type" value="Genomic_DNA"/>
</dbReference>
<dbReference type="AlphaFoldDB" id="A0A226DBY5"/>
<keyword evidence="3" id="KW-0285">Flavoprotein</keyword>
<dbReference type="Pfam" id="PF00732">
    <property type="entry name" value="GMC_oxred_N"/>
    <property type="match status" value="1"/>
</dbReference>
<keyword evidence="7" id="KW-1185">Reference proteome</keyword>
<dbReference type="InterPro" id="IPR036188">
    <property type="entry name" value="FAD/NAD-bd_sf"/>
</dbReference>
<evidence type="ECO:0000256" key="2">
    <source>
        <dbReference type="ARBA" id="ARBA00010790"/>
    </source>
</evidence>
<sequence length="431" mass="48848">MQLSAFIIASMALSIQYYADQFREDDLEMTLDELAPDRSLPVIKTFDFLEVVRLDVFWLVGCRNVLAFFCWRLEATRCQLRTIRTSTTLWKIIQLSTTYSRLRIKSNSVGGMLVSTTGRMMGGSWSHNGNMYNRGSPQDYDNFSRLTEFYGNVGPFHVETDWPGTMDGWVQSAKGLGFNAVDSNGQQAEGFAPAVKSVLKGERVSTYTAFVKPIESTRTSLKVLRYSEVQNILIDDNKRAYGVTYFRHGMPQIAHASKEVIISAGTFSSPLLLMKSGLGPRSVLVEAATKPDWTLFPRLEENDVERELKLREKHVGFFIDQEFSPQAFIVSPQAKGKNESNWPDVLLFLQRHSTLGEKNTQILGIYVQVTRPESVGEIGLNTAAFLAGERNDTNLALIDFKQFSRKHDVDAMIEDDGFPKFKKFSKYWIMK</sequence>
<dbReference type="InterPro" id="IPR000172">
    <property type="entry name" value="GMC_OxRdtase_N"/>
</dbReference>
<dbReference type="Proteomes" id="UP000198287">
    <property type="component" value="Unassembled WGS sequence"/>
</dbReference>
<proteinExistence type="inferred from homology"/>
<keyword evidence="4" id="KW-0274">FAD</keyword>
<dbReference type="PANTHER" id="PTHR11552">
    <property type="entry name" value="GLUCOSE-METHANOL-CHOLINE GMC OXIDOREDUCTASE"/>
    <property type="match status" value="1"/>
</dbReference>
<dbReference type="PANTHER" id="PTHR11552:SF147">
    <property type="entry name" value="CHOLINE DEHYDROGENASE, MITOCHONDRIAL"/>
    <property type="match status" value="1"/>
</dbReference>
<comment type="cofactor">
    <cofactor evidence="1">
        <name>FAD</name>
        <dbReference type="ChEBI" id="CHEBI:57692"/>
    </cofactor>
</comment>
<reference evidence="6 7" key="1">
    <citation type="submission" date="2015-12" db="EMBL/GenBank/DDBJ databases">
        <title>The genome of Folsomia candida.</title>
        <authorList>
            <person name="Faddeeva A."/>
            <person name="Derks M.F."/>
            <person name="Anvar Y."/>
            <person name="Smit S."/>
            <person name="Van Straalen N."/>
            <person name="Roelofs D."/>
        </authorList>
    </citation>
    <scope>NUCLEOTIDE SEQUENCE [LARGE SCALE GENOMIC DNA]</scope>
    <source>
        <strain evidence="6 7">VU population</strain>
        <tissue evidence="6">Whole body</tissue>
    </source>
</reference>
<dbReference type="GO" id="GO:0016614">
    <property type="term" value="F:oxidoreductase activity, acting on CH-OH group of donors"/>
    <property type="evidence" value="ECO:0007669"/>
    <property type="project" value="InterPro"/>
</dbReference>
<organism evidence="6 7">
    <name type="scientific">Folsomia candida</name>
    <name type="common">Springtail</name>
    <dbReference type="NCBI Taxonomy" id="158441"/>
    <lineage>
        <taxon>Eukaryota</taxon>
        <taxon>Metazoa</taxon>
        <taxon>Ecdysozoa</taxon>
        <taxon>Arthropoda</taxon>
        <taxon>Hexapoda</taxon>
        <taxon>Collembola</taxon>
        <taxon>Entomobryomorpha</taxon>
        <taxon>Isotomoidea</taxon>
        <taxon>Isotomidae</taxon>
        <taxon>Proisotominae</taxon>
        <taxon>Folsomia</taxon>
    </lineage>
</organism>
<dbReference type="Gene3D" id="3.50.50.60">
    <property type="entry name" value="FAD/NAD(P)-binding domain"/>
    <property type="match status" value="2"/>
</dbReference>
<dbReference type="Gene3D" id="3.30.560.10">
    <property type="entry name" value="Glucose Oxidase, domain 3"/>
    <property type="match status" value="1"/>
</dbReference>
<dbReference type="GO" id="GO:0050660">
    <property type="term" value="F:flavin adenine dinucleotide binding"/>
    <property type="evidence" value="ECO:0007669"/>
    <property type="project" value="InterPro"/>
</dbReference>
<dbReference type="PROSITE" id="PS00624">
    <property type="entry name" value="GMC_OXRED_2"/>
    <property type="match status" value="1"/>
</dbReference>
<accession>A0A226DBY5</accession>
<gene>
    <name evidence="6" type="ORF">Fcan01_22123</name>
</gene>
<dbReference type="OrthoDB" id="269227at2759"/>
<evidence type="ECO:0000313" key="7">
    <source>
        <dbReference type="Proteomes" id="UP000198287"/>
    </source>
</evidence>
<comment type="similarity">
    <text evidence="2">Belongs to the GMC oxidoreductase family.</text>
</comment>
<name>A0A226DBY5_FOLCA</name>
<dbReference type="SUPFAM" id="SSF51905">
    <property type="entry name" value="FAD/NAD(P)-binding domain"/>
    <property type="match status" value="1"/>
</dbReference>
<feature type="domain" description="Glucose-methanol-choline oxidoreductase N-terminal" evidence="5">
    <location>
        <begin position="265"/>
        <end position="279"/>
    </location>
</feature>